<evidence type="ECO:0000313" key="1">
    <source>
        <dbReference type="EMBL" id="JAP44076.1"/>
    </source>
</evidence>
<sequence>MCEKILVFVKDNSGVITHCSYVAMWARSKFVKLKADAFDKVCAAFLWPTDLVIMALERQVFLKVLSNLLQCLCLNYKISITIGALLPFISTPSTKYRPELILY</sequence>
<protein>
    <submittedName>
        <fullName evidence="1">Uncharacterized protein</fullName>
    </submittedName>
</protein>
<name>A0A0X3PA83_SCHSO</name>
<gene>
    <name evidence="1" type="ORF">TR123398</name>
</gene>
<organism evidence="1">
    <name type="scientific">Schistocephalus solidus</name>
    <name type="common">Tapeworm</name>
    <dbReference type="NCBI Taxonomy" id="70667"/>
    <lineage>
        <taxon>Eukaryota</taxon>
        <taxon>Metazoa</taxon>
        <taxon>Spiralia</taxon>
        <taxon>Lophotrochozoa</taxon>
        <taxon>Platyhelminthes</taxon>
        <taxon>Cestoda</taxon>
        <taxon>Eucestoda</taxon>
        <taxon>Diphyllobothriidea</taxon>
        <taxon>Diphyllobothriidae</taxon>
        <taxon>Schistocephalus</taxon>
    </lineage>
</organism>
<dbReference type="EMBL" id="GEEE01019149">
    <property type="protein sequence ID" value="JAP44076.1"/>
    <property type="molecule type" value="Transcribed_RNA"/>
</dbReference>
<reference evidence="1" key="1">
    <citation type="submission" date="2016-01" db="EMBL/GenBank/DDBJ databases">
        <title>Reference transcriptome for the parasite Schistocephalus solidus: insights into the molecular evolution of parasitism.</title>
        <authorList>
            <person name="Hebert F.O."/>
            <person name="Grambauer S."/>
            <person name="Barber I."/>
            <person name="Landry C.R."/>
            <person name="Aubin-Horth N."/>
        </authorList>
    </citation>
    <scope>NUCLEOTIDE SEQUENCE</scope>
</reference>
<accession>A0A0X3PA83</accession>
<proteinExistence type="predicted"/>
<dbReference type="AlphaFoldDB" id="A0A0X3PA83"/>